<evidence type="ECO:0008006" key="3">
    <source>
        <dbReference type="Google" id="ProtNLM"/>
    </source>
</evidence>
<dbReference type="Proteomes" id="UP000218209">
    <property type="component" value="Unassembled WGS sequence"/>
</dbReference>
<dbReference type="EMBL" id="KV918883">
    <property type="protein sequence ID" value="OSX76004.1"/>
    <property type="molecule type" value="Genomic_DNA"/>
</dbReference>
<evidence type="ECO:0000313" key="1">
    <source>
        <dbReference type="EMBL" id="OSX76004.1"/>
    </source>
</evidence>
<dbReference type="AlphaFoldDB" id="A0A1X6P581"/>
<organism evidence="1 2">
    <name type="scientific">Porphyra umbilicalis</name>
    <name type="common">Purple laver</name>
    <name type="synonym">Red alga</name>
    <dbReference type="NCBI Taxonomy" id="2786"/>
    <lineage>
        <taxon>Eukaryota</taxon>
        <taxon>Rhodophyta</taxon>
        <taxon>Bangiophyceae</taxon>
        <taxon>Bangiales</taxon>
        <taxon>Bangiaceae</taxon>
        <taxon>Porphyra</taxon>
    </lineage>
</organism>
<protein>
    <recommendedName>
        <fullName evidence="3">Proteasome assembly chaperone 3</fullName>
    </recommendedName>
</protein>
<evidence type="ECO:0000313" key="2">
    <source>
        <dbReference type="Proteomes" id="UP000218209"/>
    </source>
</evidence>
<keyword evidence="2" id="KW-1185">Reference proteome</keyword>
<reference evidence="1 2" key="1">
    <citation type="submission" date="2017-03" db="EMBL/GenBank/DDBJ databases">
        <title>WGS assembly of Porphyra umbilicalis.</title>
        <authorList>
            <person name="Brawley S.H."/>
            <person name="Blouin N.A."/>
            <person name="Ficko-Blean E."/>
            <person name="Wheeler G.L."/>
            <person name="Lohr M."/>
            <person name="Goodson H.V."/>
            <person name="Jenkins J.W."/>
            <person name="Blaby-Haas C.E."/>
            <person name="Helliwell K.E."/>
            <person name="Chan C."/>
            <person name="Marriage T."/>
            <person name="Bhattacharya D."/>
            <person name="Klein A.S."/>
            <person name="Badis Y."/>
            <person name="Brodie J."/>
            <person name="Cao Y."/>
            <person name="Collen J."/>
            <person name="Dittami S.M."/>
            <person name="Gachon C.M."/>
            <person name="Green B.R."/>
            <person name="Karpowicz S."/>
            <person name="Kim J.W."/>
            <person name="Kudahl U."/>
            <person name="Lin S."/>
            <person name="Michel G."/>
            <person name="Mittag M."/>
            <person name="Olson B.J."/>
            <person name="Pangilinan J."/>
            <person name="Peng Y."/>
            <person name="Qiu H."/>
            <person name="Shu S."/>
            <person name="Singer J.T."/>
            <person name="Smith A.G."/>
            <person name="Sprecher B.N."/>
            <person name="Wagner V."/>
            <person name="Wang W."/>
            <person name="Wang Z.-Y."/>
            <person name="Yan J."/>
            <person name="Yarish C."/>
            <person name="Zoeuner-Riek S."/>
            <person name="Zhuang Y."/>
            <person name="Zou Y."/>
            <person name="Lindquist E.A."/>
            <person name="Grimwood J."/>
            <person name="Barry K."/>
            <person name="Rokhsar D.S."/>
            <person name="Schmutz J."/>
            <person name="Stiller J.W."/>
            <person name="Grossman A.R."/>
            <person name="Prochnik S.E."/>
        </authorList>
    </citation>
    <scope>NUCLEOTIDE SEQUENCE [LARGE SCALE GENOMIC DNA]</scope>
    <source>
        <strain evidence="1">4086291</strain>
    </source>
</reference>
<gene>
    <name evidence="1" type="ORF">BU14_0212s0024</name>
</gene>
<dbReference type="Gene3D" id="3.30.230.90">
    <property type="match status" value="1"/>
</dbReference>
<dbReference type="InterPro" id="IPR053720">
    <property type="entry name" value="Psm_Assembly_Chaperone"/>
</dbReference>
<proteinExistence type="predicted"/>
<sequence length="189" mass="18583">MFDADCCCLHATRHRRGRLTPPPAVCAAPPRRNGHPLPPTPRAVADFPIDVSGADARHPARAAVSAVAAIGGAPTAFLAQPFADTVVVVVTQRGRLGSVWSATTSTADGLDRGGAGGGGGGGTGGPPPVVDVAVLLGARADGVAVLVRAVAALLGGRPLLMTVALGADVGAAVVREVVAVLRGMLGSSA</sequence>
<accession>A0A1X6P581</accession>
<name>A0A1X6P581_PORUM</name>